<comment type="subcellular location">
    <subcellularLocation>
        <location evidence="2">Cell inner membrane</location>
        <topology evidence="2">Multi-pass membrane protein</topology>
    </subcellularLocation>
</comment>
<dbReference type="Pfam" id="PF00072">
    <property type="entry name" value="Response_reg"/>
    <property type="match status" value="1"/>
</dbReference>
<evidence type="ECO:0000256" key="5">
    <source>
        <dbReference type="ARBA" id="ARBA00022679"/>
    </source>
</evidence>
<dbReference type="InterPro" id="IPR036097">
    <property type="entry name" value="HisK_dim/P_sf"/>
</dbReference>
<dbReference type="SUPFAM" id="SSF47384">
    <property type="entry name" value="Homodimeric domain of signal transducing histidine kinase"/>
    <property type="match status" value="1"/>
</dbReference>
<feature type="domain" description="PAC" evidence="11">
    <location>
        <begin position="120"/>
        <end position="171"/>
    </location>
</feature>
<comment type="caution">
    <text evidence="12">The sequence shown here is derived from an EMBL/GenBank/DDBJ whole genome shotgun (WGS) entry which is preliminary data.</text>
</comment>
<feature type="region of interest" description="Disordered" evidence="8">
    <location>
        <begin position="567"/>
        <end position="589"/>
    </location>
</feature>
<dbReference type="SUPFAM" id="SSF55785">
    <property type="entry name" value="PYP-like sensor domain (PAS domain)"/>
    <property type="match status" value="1"/>
</dbReference>
<dbReference type="SUPFAM" id="SSF52172">
    <property type="entry name" value="CheY-like"/>
    <property type="match status" value="1"/>
</dbReference>
<feature type="compositionally biased region" description="Basic and acidic residues" evidence="8">
    <location>
        <begin position="570"/>
        <end position="579"/>
    </location>
</feature>
<dbReference type="PROSITE" id="PS50109">
    <property type="entry name" value="HIS_KIN"/>
    <property type="match status" value="1"/>
</dbReference>
<dbReference type="InterPro" id="IPR001610">
    <property type="entry name" value="PAC"/>
</dbReference>
<dbReference type="SMART" id="SM00388">
    <property type="entry name" value="HisKA"/>
    <property type="match status" value="1"/>
</dbReference>
<dbReference type="PRINTS" id="PR00344">
    <property type="entry name" value="BCTRLSENSOR"/>
</dbReference>
<feature type="domain" description="Histidine kinase" evidence="9">
    <location>
        <begin position="353"/>
        <end position="570"/>
    </location>
</feature>
<evidence type="ECO:0000256" key="1">
    <source>
        <dbReference type="ARBA" id="ARBA00000085"/>
    </source>
</evidence>
<evidence type="ECO:0000256" key="8">
    <source>
        <dbReference type="SAM" id="MobiDB-lite"/>
    </source>
</evidence>
<dbReference type="InterPro" id="IPR004358">
    <property type="entry name" value="Sig_transdc_His_kin-like_C"/>
</dbReference>
<dbReference type="InterPro" id="IPR011006">
    <property type="entry name" value="CheY-like_superfamily"/>
</dbReference>
<gene>
    <name evidence="12" type="ORF">GON04_01650</name>
</gene>
<dbReference type="InterPro" id="IPR036890">
    <property type="entry name" value="HATPase_C_sf"/>
</dbReference>
<evidence type="ECO:0000259" key="11">
    <source>
        <dbReference type="PROSITE" id="PS50113"/>
    </source>
</evidence>
<feature type="region of interest" description="Disordered" evidence="8">
    <location>
        <begin position="1"/>
        <end position="29"/>
    </location>
</feature>
<evidence type="ECO:0000256" key="6">
    <source>
        <dbReference type="ARBA" id="ARBA00022777"/>
    </source>
</evidence>
<dbReference type="InterPro" id="IPR000014">
    <property type="entry name" value="PAS"/>
</dbReference>
<keyword evidence="4 7" id="KW-0597">Phosphoprotein</keyword>
<dbReference type="SMART" id="SM00387">
    <property type="entry name" value="HATPase_c"/>
    <property type="match status" value="1"/>
</dbReference>
<dbReference type="Gene3D" id="3.40.50.2300">
    <property type="match status" value="1"/>
</dbReference>
<organism evidence="12 13">
    <name type="scientific">Ramlibacter pinisoli</name>
    <dbReference type="NCBI Taxonomy" id="2682844"/>
    <lineage>
        <taxon>Bacteria</taxon>
        <taxon>Pseudomonadati</taxon>
        <taxon>Pseudomonadota</taxon>
        <taxon>Betaproteobacteria</taxon>
        <taxon>Burkholderiales</taxon>
        <taxon>Comamonadaceae</taxon>
        <taxon>Ramlibacter</taxon>
    </lineage>
</organism>
<reference evidence="12 13" key="1">
    <citation type="submission" date="2019-12" db="EMBL/GenBank/DDBJ databases">
        <authorList>
            <person name="Huq M.A."/>
        </authorList>
    </citation>
    <scope>NUCLEOTIDE SEQUENCE [LARGE SCALE GENOMIC DNA]</scope>
    <source>
        <strain evidence="12 13">MAH-25</strain>
    </source>
</reference>
<name>A0A6N8IMQ6_9BURK</name>
<dbReference type="EC" id="2.7.13.3" evidence="3"/>
<evidence type="ECO:0000256" key="4">
    <source>
        <dbReference type="ARBA" id="ARBA00022553"/>
    </source>
</evidence>
<dbReference type="Pfam" id="PF01590">
    <property type="entry name" value="GAF"/>
    <property type="match status" value="1"/>
</dbReference>
<dbReference type="InterPro" id="IPR029016">
    <property type="entry name" value="GAF-like_dom_sf"/>
</dbReference>
<dbReference type="CDD" id="cd00130">
    <property type="entry name" value="PAS"/>
    <property type="match status" value="1"/>
</dbReference>
<feature type="domain" description="Response regulatory" evidence="10">
    <location>
        <begin position="593"/>
        <end position="709"/>
    </location>
</feature>
<keyword evidence="6" id="KW-0418">Kinase</keyword>
<dbReference type="SUPFAM" id="SSF55781">
    <property type="entry name" value="GAF domain-like"/>
    <property type="match status" value="1"/>
</dbReference>
<dbReference type="GO" id="GO:0005886">
    <property type="term" value="C:plasma membrane"/>
    <property type="evidence" value="ECO:0007669"/>
    <property type="project" value="UniProtKB-SubCell"/>
</dbReference>
<keyword evidence="5" id="KW-0808">Transferase</keyword>
<dbReference type="SMART" id="SM00086">
    <property type="entry name" value="PAC"/>
    <property type="match status" value="1"/>
</dbReference>
<evidence type="ECO:0000256" key="2">
    <source>
        <dbReference type="ARBA" id="ARBA00004429"/>
    </source>
</evidence>
<dbReference type="PANTHER" id="PTHR43547:SF2">
    <property type="entry name" value="HYBRID SIGNAL TRANSDUCTION HISTIDINE KINASE C"/>
    <property type="match status" value="1"/>
</dbReference>
<dbReference type="GO" id="GO:0000155">
    <property type="term" value="F:phosphorelay sensor kinase activity"/>
    <property type="evidence" value="ECO:0007669"/>
    <property type="project" value="InterPro"/>
</dbReference>
<keyword evidence="13" id="KW-1185">Reference proteome</keyword>
<dbReference type="Proteomes" id="UP000469385">
    <property type="component" value="Unassembled WGS sequence"/>
</dbReference>
<dbReference type="Gene3D" id="3.30.450.40">
    <property type="match status" value="1"/>
</dbReference>
<dbReference type="Pfam" id="PF02518">
    <property type="entry name" value="HATPase_c"/>
    <property type="match status" value="1"/>
</dbReference>
<dbReference type="SMART" id="SM00065">
    <property type="entry name" value="GAF"/>
    <property type="match status" value="1"/>
</dbReference>
<dbReference type="PROSITE" id="PS50113">
    <property type="entry name" value="PAC"/>
    <property type="match status" value="1"/>
</dbReference>
<dbReference type="InterPro" id="IPR000700">
    <property type="entry name" value="PAS-assoc_C"/>
</dbReference>
<dbReference type="CDD" id="cd17580">
    <property type="entry name" value="REC_2_DhkD-like"/>
    <property type="match status" value="1"/>
</dbReference>
<comment type="catalytic activity">
    <reaction evidence="1">
        <text>ATP + protein L-histidine = ADP + protein N-phospho-L-histidine.</text>
        <dbReference type="EC" id="2.7.13.3"/>
    </reaction>
</comment>
<dbReference type="SMART" id="SM00448">
    <property type="entry name" value="REC"/>
    <property type="match status" value="1"/>
</dbReference>
<dbReference type="InterPro" id="IPR035965">
    <property type="entry name" value="PAS-like_dom_sf"/>
</dbReference>
<evidence type="ECO:0000259" key="10">
    <source>
        <dbReference type="PROSITE" id="PS50110"/>
    </source>
</evidence>
<dbReference type="InterPro" id="IPR005467">
    <property type="entry name" value="His_kinase_dom"/>
</dbReference>
<dbReference type="SUPFAM" id="SSF55874">
    <property type="entry name" value="ATPase domain of HSP90 chaperone/DNA topoisomerase II/histidine kinase"/>
    <property type="match status" value="1"/>
</dbReference>
<dbReference type="Gene3D" id="3.30.565.10">
    <property type="entry name" value="Histidine kinase-like ATPase, C-terminal domain"/>
    <property type="match status" value="1"/>
</dbReference>
<dbReference type="PANTHER" id="PTHR43547">
    <property type="entry name" value="TWO-COMPONENT HISTIDINE KINASE"/>
    <property type="match status" value="1"/>
</dbReference>
<dbReference type="Pfam" id="PF08447">
    <property type="entry name" value="PAS_3"/>
    <property type="match status" value="1"/>
</dbReference>
<protein>
    <recommendedName>
        <fullName evidence="3">histidine kinase</fullName>
        <ecNumber evidence="3">2.7.13.3</ecNumber>
    </recommendedName>
</protein>
<evidence type="ECO:0000256" key="3">
    <source>
        <dbReference type="ARBA" id="ARBA00012438"/>
    </source>
</evidence>
<dbReference type="InterPro" id="IPR003018">
    <property type="entry name" value="GAF"/>
</dbReference>
<dbReference type="NCBIfam" id="TIGR00229">
    <property type="entry name" value="sensory_box"/>
    <property type="match status" value="1"/>
</dbReference>
<dbReference type="InterPro" id="IPR013655">
    <property type="entry name" value="PAS_fold_3"/>
</dbReference>
<feature type="modified residue" description="4-aspartylphosphate" evidence="7">
    <location>
        <position position="642"/>
    </location>
</feature>
<dbReference type="PROSITE" id="PS50110">
    <property type="entry name" value="RESPONSE_REGULATORY"/>
    <property type="match status" value="1"/>
</dbReference>
<dbReference type="InterPro" id="IPR001789">
    <property type="entry name" value="Sig_transdc_resp-reg_receiver"/>
</dbReference>
<dbReference type="Gene3D" id="3.30.450.20">
    <property type="entry name" value="PAS domain"/>
    <property type="match status" value="1"/>
</dbReference>
<evidence type="ECO:0000313" key="12">
    <source>
        <dbReference type="EMBL" id="MVQ28137.1"/>
    </source>
</evidence>
<dbReference type="InterPro" id="IPR003594">
    <property type="entry name" value="HATPase_dom"/>
</dbReference>
<proteinExistence type="predicted"/>
<dbReference type="CDD" id="cd16922">
    <property type="entry name" value="HATPase_EvgS-ArcB-TorS-like"/>
    <property type="match status" value="1"/>
</dbReference>
<sequence>MREPAARPCVSPHVRQGNRPADELPSVASSRPMLETDALLGRDLRADHPPAGTFAPNHSTIVWATDAQGDIRRPLPSWEAFTGQSFEAYAGQGWLAAVHPDDRPRVARLWREGVGNPNPIDIDYRLRRRDGTYRHVSAHGSPLVDGDQVREFVGVCVDISARLEAEASLKRSEERFRLLDRVGQATRTLTDANRVMEITARLLGEYLGATRCAYADVEPDGNRFTIRSDWSMPGVPSSAGVYSLDLFGRAATTSLRRGQHLVVRDVDRELGDEGGALMFNAIGVKAIICAGLVKDGRLVAMMAVHQAAPRDWTAREVTLVADVVDRCWAHIERVRDSAMLRDQDRRKDEFLATLAHELRNPLAPMKYAVAMMRLAPEPSAQARAQDVIDRQVTQMARLIDDLLDLSRINRGLIQLQCEPVRLRTLMERAVETARPAIDTARHRLEVRLPDDDLMLQADPARIIQVIGNLLNNAAKYTPDGGEIRLAAWFEGRHAVLEVADNGIGIPPADQGKLFQMFTQLNHSAGRAQGGLGIGLSLVRTLVQMHGGSVRVFSEGLDEGTRFTVELPLAETERPPRAAPEDDGDAAGQTSARRVMVVEDNRDGLETLLALLDMLGYEVAGASDGREALEVARRFHPHVVLLDLGLPVMDGFEVARALRDDPALKDVFIAALTGWGAENDRRRTAEAGFDAHLTKPVELSALEAALAQSGLARA</sequence>
<evidence type="ECO:0000313" key="13">
    <source>
        <dbReference type="Proteomes" id="UP000469385"/>
    </source>
</evidence>
<dbReference type="InterPro" id="IPR003661">
    <property type="entry name" value="HisK_dim/P_dom"/>
</dbReference>
<dbReference type="EMBL" id="WSEL01000003">
    <property type="protein sequence ID" value="MVQ28137.1"/>
    <property type="molecule type" value="Genomic_DNA"/>
</dbReference>
<dbReference type="AlphaFoldDB" id="A0A6N8IMQ6"/>
<evidence type="ECO:0000259" key="9">
    <source>
        <dbReference type="PROSITE" id="PS50109"/>
    </source>
</evidence>
<dbReference type="FunFam" id="3.30.565.10:FF:000006">
    <property type="entry name" value="Sensor histidine kinase WalK"/>
    <property type="match status" value="1"/>
</dbReference>
<evidence type="ECO:0000256" key="7">
    <source>
        <dbReference type="PROSITE-ProRule" id="PRU00169"/>
    </source>
</evidence>
<dbReference type="Pfam" id="PF00512">
    <property type="entry name" value="HisKA"/>
    <property type="match status" value="1"/>
</dbReference>
<accession>A0A6N8IMQ6</accession>
<dbReference type="Gene3D" id="1.10.287.130">
    <property type="match status" value="1"/>
</dbReference>
<dbReference type="CDD" id="cd00082">
    <property type="entry name" value="HisKA"/>
    <property type="match status" value="1"/>
</dbReference>